<feature type="region of interest" description="Disordered" evidence="1">
    <location>
        <begin position="360"/>
        <end position="406"/>
    </location>
</feature>
<accession>A0AA35TV04</accession>
<evidence type="ECO:0000256" key="1">
    <source>
        <dbReference type="SAM" id="MobiDB-lite"/>
    </source>
</evidence>
<reference evidence="3" key="1">
    <citation type="submission" date="2023-03" db="EMBL/GenBank/DDBJ databases">
        <authorList>
            <person name="Steffen K."/>
            <person name="Cardenas P."/>
        </authorList>
    </citation>
    <scope>NUCLEOTIDE SEQUENCE</scope>
</reference>
<dbReference type="Proteomes" id="UP001174909">
    <property type="component" value="Unassembled WGS sequence"/>
</dbReference>
<sequence length="406" mass="45753">RQKEKEHYDRLKLNLDNLSGNKRAISGLRVLYRDPPRGYRHLPRSSSSPSSPTHHHRPLSHTSHHLAHQRGGPGIFGTKIETPAPPRTKYWSEGHSNKIHSVNLDPVRSKSLSWQQNGCGTASTANSPSHRPERGTPTHSTPVFRRRSLSETLSYDVASTPASREKETRKKSRKSSRSTDNLSQMSTFFQHIPARRSFSARGRMTMAQQNESSHRLRDRAYTEVVIGGRKRSFSRHPPHPDIKRCGSVSGRVPGGEVDHDRSSGSINFTLSPVILKYEGEELEYRSEEHDFSIRIPKGALKKRGSVEIQVGLAIHGPFTFGENSTNVSPILWLCSIPDTRFKKPITITLPHCIADACPGSLKRRKSKTRSPSISRVRRSNPGRLRHPQTSRAERDSLSLTPRRARK</sequence>
<dbReference type="EMBL" id="CASHTH010004102">
    <property type="protein sequence ID" value="CAI8053556.1"/>
    <property type="molecule type" value="Genomic_DNA"/>
</dbReference>
<evidence type="ECO:0000313" key="3">
    <source>
        <dbReference type="EMBL" id="CAI8053556.1"/>
    </source>
</evidence>
<dbReference type="InterPro" id="IPR000906">
    <property type="entry name" value="ZU5_dom"/>
</dbReference>
<feature type="compositionally biased region" description="Basic residues" evidence="1">
    <location>
        <begin position="53"/>
        <end position="68"/>
    </location>
</feature>
<dbReference type="Gene3D" id="2.60.220.30">
    <property type="match status" value="1"/>
</dbReference>
<name>A0AA35TV04_GEOBA</name>
<feature type="compositionally biased region" description="Basic residues" evidence="1">
    <location>
        <begin position="375"/>
        <end position="388"/>
    </location>
</feature>
<keyword evidence="4" id="KW-1185">Reference proteome</keyword>
<feature type="region of interest" description="Disordered" evidence="1">
    <location>
        <begin position="110"/>
        <end position="184"/>
    </location>
</feature>
<feature type="non-terminal residue" evidence="3">
    <location>
        <position position="1"/>
    </location>
</feature>
<feature type="region of interest" description="Disordered" evidence="1">
    <location>
        <begin position="34"/>
        <end position="93"/>
    </location>
</feature>
<gene>
    <name evidence="3" type="ORF">GBAR_LOCUS29286</name>
</gene>
<dbReference type="AlphaFoldDB" id="A0AA35TV04"/>
<dbReference type="Pfam" id="PF00791">
    <property type="entry name" value="ZU5"/>
    <property type="match status" value="1"/>
</dbReference>
<evidence type="ECO:0000259" key="2">
    <source>
        <dbReference type="Pfam" id="PF00791"/>
    </source>
</evidence>
<protein>
    <recommendedName>
        <fullName evidence="2">ZU5 domain-containing protein</fullName>
    </recommendedName>
</protein>
<feature type="compositionally biased region" description="Polar residues" evidence="1">
    <location>
        <begin position="110"/>
        <end position="129"/>
    </location>
</feature>
<comment type="caution">
    <text evidence="3">The sequence shown here is derived from an EMBL/GenBank/DDBJ whole genome shotgun (WGS) entry which is preliminary data.</text>
</comment>
<organism evidence="3 4">
    <name type="scientific">Geodia barretti</name>
    <name type="common">Barrett's horny sponge</name>
    <dbReference type="NCBI Taxonomy" id="519541"/>
    <lineage>
        <taxon>Eukaryota</taxon>
        <taxon>Metazoa</taxon>
        <taxon>Porifera</taxon>
        <taxon>Demospongiae</taxon>
        <taxon>Heteroscleromorpha</taxon>
        <taxon>Tetractinellida</taxon>
        <taxon>Astrophorina</taxon>
        <taxon>Geodiidae</taxon>
        <taxon>Geodia</taxon>
    </lineage>
</organism>
<evidence type="ECO:0000313" key="4">
    <source>
        <dbReference type="Proteomes" id="UP001174909"/>
    </source>
</evidence>
<feature type="domain" description="ZU5" evidence="2">
    <location>
        <begin position="286"/>
        <end position="354"/>
    </location>
</feature>
<feature type="region of interest" description="Disordered" evidence="1">
    <location>
        <begin position="231"/>
        <end position="250"/>
    </location>
</feature>
<proteinExistence type="predicted"/>